<dbReference type="SUPFAM" id="SSF47095">
    <property type="entry name" value="HMG-box"/>
    <property type="match status" value="2"/>
</dbReference>
<dbReference type="Gene3D" id="1.10.30.10">
    <property type="entry name" value="High mobility group box domain"/>
    <property type="match status" value="2"/>
</dbReference>
<evidence type="ECO:0000256" key="1">
    <source>
        <dbReference type="ARBA" id="ARBA00023125"/>
    </source>
</evidence>
<dbReference type="SMART" id="SM00398">
    <property type="entry name" value="HMG"/>
    <property type="match status" value="2"/>
</dbReference>
<protein>
    <recommendedName>
        <fullName evidence="4">HMG box domain-containing protein</fullName>
    </recommendedName>
</protein>
<feature type="DNA-binding region" description="HMG box" evidence="2">
    <location>
        <begin position="86"/>
        <end position="155"/>
    </location>
</feature>
<accession>A0A5B8MIW6</accession>
<dbReference type="InterPro" id="IPR036910">
    <property type="entry name" value="HMG_box_dom_sf"/>
</dbReference>
<dbReference type="GO" id="GO:0003677">
    <property type="term" value="F:DNA binding"/>
    <property type="evidence" value="ECO:0007669"/>
    <property type="project" value="UniProtKB-UniRule"/>
</dbReference>
<feature type="compositionally biased region" description="Basic residues" evidence="3">
    <location>
        <begin position="60"/>
        <end position="79"/>
    </location>
</feature>
<keyword evidence="6" id="KW-1185">Reference proteome</keyword>
<feature type="domain" description="HMG box" evidence="4">
    <location>
        <begin position="86"/>
        <end position="155"/>
    </location>
</feature>
<dbReference type="PROSITE" id="PS50118">
    <property type="entry name" value="HMG_BOX_2"/>
    <property type="match status" value="2"/>
</dbReference>
<dbReference type="AlphaFoldDB" id="A0A5B8MIW6"/>
<dbReference type="InterPro" id="IPR009071">
    <property type="entry name" value="HMG_box_dom"/>
</dbReference>
<dbReference type="CDD" id="cd00084">
    <property type="entry name" value="HMG-box_SF"/>
    <property type="match status" value="1"/>
</dbReference>
<dbReference type="PANTHER" id="PTHR48112">
    <property type="entry name" value="HIGH MOBILITY GROUP PROTEIN DSP1"/>
    <property type="match status" value="1"/>
</dbReference>
<dbReference type="OrthoDB" id="498543at2759"/>
<dbReference type="PANTHER" id="PTHR48112:SF22">
    <property type="entry name" value="MITOCHONDRIAL TRANSCRIPTION FACTOR A, ISOFORM B"/>
    <property type="match status" value="1"/>
</dbReference>
<dbReference type="InterPro" id="IPR050342">
    <property type="entry name" value="HMGB"/>
</dbReference>
<evidence type="ECO:0000313" key="6">
    <source>
        <dbReference type="Proteomes" id="UP000316726"/>
    </source>
</evidence>
<evidence type="ECO:0000256" key="2">
    <source>
        <dbReference type="PROSITE-ProRule" id="PRU00267"/>
    </source>
</evidence>
<dbReference type="STRING" id="1764295.A0A5B8MIW6"/>
<name>A0A5B8MIW6_9CHLO</name>
<sequence length="256" mass="28948">MESYILPGEGGAEPVKKTPMVVDAKEGSSTAAKKATVAKKTTAGKKDKAGTGVYNAEGRVKKKPGRKARKFTRTGRRRQNKDPCAPQRARTAFNFFMSDFRVKYLAEHPETKGVIEVTKAAALAWKVLKTEDRKDFDDKAAVEKEKYAKAKAEYLANAGPEKFKLKMNHGKPKRPPTSYFHFLAYMRKTLRKPDGSPLEVKEISKRAGEKWRMMTKEEKAPYETLAAEAKAKFDMLRQLSPDELAFVMKKEPYYTL</sequence>
<feature type="region of interest" description="Disordered" evidence="3">
    <location>
        <begin position="41"/>
        <end position="85"/>
    </location>
</feature>
<feature type="DNA-binding region" description="HMG box" evidence="2">
    <location>
        <begin position="172"/>
        <end position="234"/>
    </location>
</feature>
<keyword evidence="1 2" id="KW-0238">DNA-binding</keyword>
<organism evidence="5 6">
    <name type="scientific">Chloropicon primus</name>
    <dbReference type="NCBI Taxonomy" id="1764295"/>
    <lineage>
        <taxon>Eukaryota</taxon>
        <taxon>Viridiplantae</taxon>
        <taxon>Chlorophyta</taxon>
        <taxon>Chloropicophyceae</taxon>
        <taxon>Chloropicales</taxon>
        <taxon>Chloropicaceae</taxon>
        <taxon>Chloropicon</taxon>
    </lineage>
</organism>
<dbReference type="Proteomes" id="UP000316726">
    <property type="component" value="Chromosome 4"/>
</dbReference>
<dbReference type="EMBL" id="CP031037">
    <property type="protein sequence ID" value="QDZ20357.1"/>
    <property type="molecule type" value="Genomic_DNA"/>
</dbReference>
<dbReference type="Pfam" id="PF00505">
    <property type="entry name" value="HMG_box"/>
    <property type="match status" value="2"/>
</dbReference>
<gene>
    <name evidence="5" type="ORF">A3770_04p28750</name>
</gene>
<proteinExistence type="predicted"/>
<feature type="domain" description="HMG box" evidence="4">
    <location>
        <begin position="172"/>
        <end position="234"/>
    </location>
</feature>
<evidence type="ECO:0000313" key="5">
    <source>
        <dbReference type="EMBL" id="QDZ20357.1"/>
    </source>
</evidence>
<reference evidence="5 6" key="1">
    <citation type="submission" date="2018-07" db="EMBL/GenBank/DDBJ databases">
        <title>The complete nuclear genome of the prasinophyte Chloropicon primus (CCMP1205).</title>
        <authorList>
            <person name="Pombert J.-F."/>
            <person name="Otis C."/>
            <person name="Turmel M."/>
            <person name="Lemieux C."/>
        </authorList>
    </citation>
    <scope>NUCLEOTIDE SEQUENCE [LARGE SCALE GENOMIC DNA]</scope>
    <source>
        <strain evidence="5 6">CCMP1205</strain>
    </source>
</reference>
<evidence type="ECO:0000259" key="4">
    <source>
        <dbReference type="PROSITE" id="PS50118"/>
    </source>
</evidence>
<evidence type="ECO:0000256" key="3">
    <source>
        <dbReference type="SAM" id="MobiDB-lite"/>
    </source>
</evidence>
<dbReference type="GO" id="GO:0005634">
    <property type="term" value="C:nucleus"/>
    <property type="evidence" value="ECO:0007669"/>
    <property type="project" value="UniProtKB-UniRule"/>
</dbReference>
<keyword evidence="2" id="KW-0539">Nucleus</keyword>